<accession>A0A1K0JUN0</accession>
<feature type="compositionally biased region" description="Low complexity" evidence="1">
    <location>
        <begin position="60"/>
        <end position="71"/>
    </location>
</feature>
<dbReference type="EMBL" id="FMSH01000431">
    <property type="protein sequence ID" value="SCU89262.1"/>
    <property type="molecule type" value="Genomic_DNA"/>
</dbReference>
<name>A0A1K0JUN0_CUPNE</name>
<sequence length="85" mass="9187">MHPPDATVVIISPALRKANHGDWQTANQRSRFLRGTTMSGRRPIALVRVTTPPLAAEYAASPSLPASAPMLHRSGSVHGRRRPAL</sequence>
<protein>
    <submittedName>
        <fullName evidence="2">Uncharacterized protein</fullName>
    </submittedName>
</protein>
<dbReference type="AlphaFoldDB" id="A0A1K0JUN0"/>
<reference evidence="2" key="1">
    <citation type="submission" date="2016-09" db="EMBL/GenBank/DDBJ databases">
        <authorList>
            <person name="Capua I."/>
            <person name="De Benedictis P."/>
            <person name="Joannis T."/>
            <person name="Lombin L.H."/>
            <person name="Cattoli G."/>
        </authorList>
    </citation>
    <scope>NUCLEOTIDE SEQUENCE</scope>
    <source>
        <strain evidence="2">B9</strain>
    </source>
</reference>
<evidence type="ECO:0000256" key="1">
    <source>
        <dbReference type="SAM" id="MobiDB-lite"/>
    </source>
</evidence>
<feature type="region of interest" description="Disordered" evidence="1">
    <location>
        <begin position="60"/>
        <end position="85"/>
    </location>
</feature>
<organism evidence="2">
    <name type="scientific">Cupriavidus necator</name>
    <name type="common">Alcaligenes eutrophus</name>
    <name type="synonym">Ralstonia eutropha</name>
    <dbReference type="NCBI Taxonomy" id="106590"/>
    <lineage>
        <taxon>Bacteria</taxon>
        <taxon>Pseudomonadati</taxon>
        <taxon>Pseudomonadota</taxon>
        <taxon>Betaproteobacteria</taxon>
        <taxon>Burkholderiales</taxon>
        <taxon>Burkholderiaceae</taxon>
        <taxon>Cupriavidus</taxon>
    </lineage>
</organism>
<gene>
    <name evidence="2" type="ORF">CNECB9_4870048</name>
</gene>
<proteinExistence type="predicted"/>
<evidence type="ECO:0000313" key="2">
    <source>
        <dbReference type="EMBL" id="SCU89262.1"/>
    </source>
</evidence>